<reference evidence="2" key="1">
    <citation type="submission" date="2023-06" db="EMBL/GenBank/DDBJ databases">
        <title>Genomic of Parafulvivirga corallium.</title>
        <authorList>
            <person name="Wang G."/>
        </authorList>
    </citation>
    <scope>NUCLEOTIDE SEQUENCE</scope>
    <source>
        <strain evidence="2">BMA10</strain>
    </source>
</reference>
<dbReference type="EMBL" id="JAUJEA010000013">
    <property type="protein sequence ID" value="MDN5204771.1"/>
    <property type="molecule type" value="Genomic_DNA"/>
</dbReference>
<dbReference type="InterPro" id="IPR000073">
    <property type="entry name" value="AB_hydrolase_1"/>
</dbReference>
<dbReference type="RefSeq" id="WP_346754795.1">
    <property type="nucleotide sequence ID" value="NZ_JAUJEA010000013.1"/>
</dbReference>
<gene>
    <name evidence="2" type="ORF">QQ008_25500</name>
</gene>
<name>A0ABT8KVG3_9BACT</name>
<evidence type="ECO:0000259" key="1">
    <source>
        <dbReference type="Pfam" id="PF00561"/>
    </source>
</evidence>
<evidence type="ECO:0000313" key="2">
    <source>
        <dbReference type="EMBL" id="MDN5204771.1"/>
    </source>
</evidence>
<dbReference type="InterPro" id="IPR050266">
    <property type="entry name" value="AB_hydrolase_sf"/>
</dbReference>
<proteinExistence type="predicted"/>
<dbReference type="PANTHER" id="PTHR43798:SF33">
    <property type="entry name" value="HYDROLASE, PUTATIVE (AFU_ORTHOLOGUE AFUA_2G14860)-RELATED"/>
    <property type="match status" value="1"/>
</dbReference>
<dbReference type="Gene3D" id="3.40.50.1820">
    <property type="entry name" value="alpha/beta hydrolase"/>
    <property type="match status" value="1"/>
</dbReference>
<dbReference type="SUPFAM" id="SSF53474">
    <property type="entry name" value="alpha/beta-Hydrolases"/>
    <property type="match status" value="1"/>
</dbReference>
<keyword evidence="2" id="KW-0378">Hydrolase</keyword>
<comment type="caution">
    <text evidence="2">The sequence shown here is derived from an EMBL/GenBank/DDBJ whole genome shotgun (WGS) entry which is preliminary data.</text>
</comment>
<dbReference type="Pfam" id="PF00561">
    <property type="entry name" value="Abhydrolase_1"/>
    <property type="match status" value="1"/>
</dbReference>
<evidence type="ECO:0000313" key="3">
    <source>
        <dbReference type="Proteomes" id="UP001172082"/>
    </source>
</evidence>
<protein>
    <submittedName>
        <fullName evidence="2">Alpha/beta hydrolase</fullName>
    </submittedName>
</protein>
<accession>A0ABT8KVG3</accession>
<dbReference type="Proteomes" id="UP001172082">
    <property type="component" value="Unassembled WGS sequence"/>
</dbReference>
<feature type="domain" description="AB hydrolase-1" evidence="1">
    <location>
        <begin position="42"/>
        <end position="161"/>
    </location>
</feature>
<organism evidence="2 3">
    <name type="scientific">Splendidivirga corallicola</name>
    <dbReference type="NCBI Taxonomy" id="3051826"/>
    <lineage>
        <taxon>Bacteria</taxon>
        <taxon>Pseudomonadati</taxon>
        <taxon>Bacteroidota</taxon>
        <taxon>Cytophagia</taxon>
        <taxon>Cytophagales</taxon>
        <taxon>Splendidivirgaceae</taxon>
        <taxon>Splendidivirga</taxon>
    </lineage>
</organism>
<dbReference type="PANTHER" id="PTHR43798">
    <property type="entry name" value="MONOACYLGLYCEROL LIPASE"/>
    <property type="match status" value="1"/>
</dbReference>
<dbReference type="PRINTS" id="PR00111">
    <property type="entry name" value="ABHYDROLASE"/>
</dbReference>
<dbReference type="GO" id="GO:0016787">
    <property type="term" value="F:hydrolase activity"/>
    <property type="evidence" value="ECO:0007669"/>
    <property type="project" value="UniProtKB-KW"/>
</dbReference>
<keyword evidence="3" id="KW-1185">Reference proteome</keyword>
<sequence length="266" mass="30110">MTNKEINDYFQDQEQKAELKHYLLNERKINYVDIGADTAQMVVFVHGAPGSLSAFIHFMKDQELLNNSRIISVDRPGYGFSDFGDPEVSLKEQSMLLKPILLSSKSSKPPILVGHSLGGPIVARMAMDYPELVGGLILVAPSIDPDLEKREWYRYIGRIPPISWFVPTSLYVTNEEIFFLKKELQDMLPLWKDIQIPVTVIQGEEDELVPAANADFAEKVLINAPLKVMRIPNQNHFIPWNNSIKIKEAVANHLNISQQDAHTTSQ</sequence>
<dbReference type="InterPro" id="IPR029058">
    <property type="entry name" value="AB_hydrolase_fold"/>
</dbReference>